<dbReference type="RefSeq" id="WP_089338978.1">
    <property type="nucleotide sequence ID" value="NZ_FZNO01000048.1"/>
</dbReference>
<dbReference type="NCBIfam" id="NF005495">
    <property type="entry name" value="PRK07109.1"/>
    <property type="match status" value="1"/>
</dbReference>
<evidence type="ECO:0000256" key="2">
    <source>
        <dbReference type="ARBA" id="ARBA00023002"/>
    </source>
</evidence>
<dbReference type="OrthoDB" id="151996at2"/>
<organism evidence="3 4">
    <name type="scientific">Blastococcus mobilis</name>
    <dbReference type="NCBI Taxonomy" id="1938746"/>
    <lineage>
        <taxon>Bacteria</taxon>
        <taxon>Bacillati</taxon>
        <taxon>Actinomycetota</taxon>
        <taxon>Actinomycetes</taxon>
        <taxon>Geodermatophilales</taxon>
        <taxon>Geodermatophilaceae</taxon>
        <taxon>Blastococcus</taxon>
    </lineage>
</organism>
<dbReference type="GO" id="GO:0016020">
    <property type="term" value="C:membrane"/>
    <property type="evidence" value="ECO:0007669"/>
    <property type="project" value="TreeGrafter"/>
</dbReference>
<dbReference type="Pfam" id="PF00106">
    <property type="entry name" value="adh_short"/>
    <property type="match status" value="1"/>
</dbReference>
<dbReference type="EMBL" id="FZNO01000048">
    <property type="protein sequence ID" value="SNR96138.1"/>
    <property type="molecule type" value="Genomic_DNA"/>
</dbReference>
<dbReference type="PANTHER" id="PTHR44196">
    <property type="entry name" value="DEHYDROGENASE/REDUCTASE SDR FAMILY MEMBER 7B"/>
    <property type="match status" value="1"/>
</dbReference>
<dbReference type="Proteomes" id="UP000198403">
    <property type="component" value="Unassembled WGS sequence"/>
</dbReference>
<reference evidence="3 4" key="1">
    <citation type="submission" date="2017-06" db="EMBL/GenBank/DDBJ databases">
        <authorList>
            <person name="Kim H.J."/>
            <person name="Triplett B.A."/>
        </authorList>
    </citation>
    <scope>NUCLEOTIDE SEQUENCE [LARGE SCALE GENOMIC DNA]</scope>
    <source>
        <strain evidence="3 4">DSM 44272</strain>
    </source>
</reference>
<dbReference type="Gene3D" id="3.40.50.720">
    <property type="entry name" value="NAD(P)-binding Rossmann-like Domain"/>
    <property type="match status" value="1"/>
</dbReference>
<dbReference type="InterPro" id="IPR002347">
    <property type="entry name" value="SDR_fam"/>
</dbReference>
<dbReference type="GO" id="GO:0016491">
    <property type="term" value="F:oxidoreductase activity"/>
    <property type="evidence" value="ECO:0007669"/>
    <property type="project" value="UniProtKB-KW"/>
</dbReference>
<dbReference type="PANTHER" id="PTHR44196:SF1">
    <property type="entry name" value="DEHYDROGENASE_REDUCTASE SDR FAMILY MEMBER 7B"/>
    <property type="match status" value="1"/>
</dbReference>
<evidence type="ECO:0000256" key="1">
    <source>
        <dbReference type="ARBA" id="ARBA00006484"/>
    </source>
</evidence>
<gene>
    <name evidence="3" type="ORF">SAMN06272737_1484</name>
</gene>
<protein>
    <submittedName>
        <fullName evidence="3">Short-chain dehydrogenase</fullName>
    </submittedName>
</protein>
<dbReference type="SUPFAM" id="SSF51735">
    <property type="entry name" value="NAD(P)-binding Rossmann-fold domains"/>
    <property type="match status" value="1"/>
</dbReference>
<name>A0A239AMD3_9ACTN</name>
<evidence type="ECO:0000313" key="3">
    <source>
        <dbReference type="EMBL" id="SNR96138.1"/>
    </source>
</evidence>
<proteinExistence type="inferred from homology"/>
<dbReference type="InterPro" id="IPR036291">
    <property type="entry name" value="NAD(P)-bd_dom_sf"/>
</dbReference>
<dbReference type="PRINTS" id="PR00081">
    <property type="entry name" value="GDHRDH"/>
</dbReference>
<comment type="similarity">
    <text evidence="1">Belongs to the short-chain dehydrogenases/reductases (SDR) family.</text>
</comment>
<accession>A0A239AMD3</accession>
<keyword evidence="2" id="KW-0560">Oxidoreductase</keyword>
<dbReference type="AlphaFoldDB" id="A0A239AMD3"/>
<sequence>MKPRLAGQVAVITGASSGIGRLTAQLFAARGAQVVLAGRGGPALQTAAEEVAAAGGTALVVPTDVADATAVQALADTAVERFGRIDTGVNNASVTSYGTVADTPVADIARVIAVNLLGQVHGIKAALPVMRAQRSGTIVAVSSGLGVRSVPLQVPDCAAKRAVVGLMEGARMEERRAGSGVQLTTILPSSINTPLFDHAPSFMGRRPAPIPPVYEPAAVAQAILFAAMHRRRDIYVGAAARQLDLLERLSPALADRLLGLGGQAFRRQQRDEADAGQNNLYEPSDTTGSVRGRFGRFAFRRGAYTRTFGCHPVLGRIAGGTLAVMASRRLLRVGSGKQVPTALFRARRGVKGP</sequence>
<keyword evidence="4" id="KW-1185">Reference proteome</keyword>
<evidence type="ECO:0000313" key="4">
    <source>
        <dbReference type="Proteomes" id="UP000198403"/>
    </source>
</evidence>